<dbReference type="PANTHER" id="PTHR33442">
    <property type="entry name" value="TRANS-3-HYDROXY-L-PROLINE DEHYDRATASE"/>
    <property type="match status" value="1"/>
</dbReference>
<reference evidence="2" key="2">
    <citation type="journal article" date="2021" name="PeerJ">
        <title>Extensive microbial diversity within the chicken gut microbiome revealed by metagenomics and culture.</title>
        <authorList>
            <person name="Gilroy R."/>
            <person name="Ravi A."/>
            <person name="Getino M."/>
            <person name="Pursley I."/>
            <person name="Horton D.L."/>
            <person name="Alikhan N.F."/>
            <person name="Baker D."/>
            <person name="Gharbi K."/>
            <person name="Hall N."/>
            <person name="Watson M."/>
            <person name="Adriaenssens E.M."/>
            <person name="Foster-Nyarko E."/>
            <person name="Jarju S."/>
            <person name="Secka A."/>
            <person name="Antonio M."/>
            <person name="Oren A."/>
            <person name="Chaudhuri R.R."/>
            <person name="La Ragione R."/>
            <person name="Hildebrand F."/>
            <person name="Pallen M.J."/>
        </authorList>
    </citation>
    <scope>NUCLEOTIDE SEQUENCE</scope>
    <source>
        <strain evidence="2">ChiSxjej1B13-7041</strain>
    </source>
</reference>
<dbReference type="Proteomes" id="UP000886841">
    <property type="component" value="Unassembled WGS sequence"/>
</dbReference>
<dbReference type="PIRSF" id="PIRSF029792">
    <property type="entry name" value="Pro_racemase"/>
    <property type="match status" value="1"/>
</dbReference>
<dbReference type="PANTHER" id="PTHR33442:SF5">
    <property type="entry name" value="BIFUNCTIONAL TRANS-3-HYDROXY-L-PROLINE DEHYDRATASE_2-EPIMERASE"/>
    <property type="match status" value="1"/>
</dbReference>
<evidence type="ECO:0000313" key="2">
    <source>
        <dbReference type="EMBL" id="HIR94154.1"/>
    </source>
</evidence>
<dbReference type="EMBL" id="DVHU01000108">
    <property type="protein sequence ID" value="HIR94154.1"/>
    <property type="molecule type" value="Genomic_DNA"/>
</dbReference>
<organism evidence="2 3">
    <name type="scientific">Candidatus Egerieimonas intestinavium</name>
    <dbReference type="NCBI Taxonomy" id="2840777"/>
    <lineage>
        <taxon>Bacteria</taxon>
        <taxon>Bacillati</taxon>
        <taxon>Bacillota</taxon>
        <taxon>Clostridia</taxon>
        <taxon>Lachnospirales</taxon>
        <taxon>Lachnospiraceae</taxon>
        <taxon>Lachnospiraceae incertae sedis</taxon>
        <taxon>Candidatus Egerieimonas</taxon>
    </lineage>
</organism>
<accession>A0A9D1EM85</accession>
<dbReference type="AlphaFoldDB" id="A0A9D1EM85"/>
<comment type="similarity">
    <text evidence="1">Belongs to the proline racemase family.</text>
</comment>
<comment type="caution">
    <text evidence="2">The sequence shown here is derived from an EMBL/GenBank/DDBJ whole genome shotgun (WGS) entry which is preliminary data.</text>
</comment>
<gene>
    <name evidence="2" type="ORF">IAB98_12120</name>
</gene>
<proteinExistence type="inferred from homology"/>
<evidence type="ECO:0000313" key="3">
    <source>
        <dbReference type="Proteomes" id="UP000886841"/>
    </source>
</evidence>
<reference evidence="2" key="1">
    <citation type="submission" date="2020-10" db="EMBL/GenBank/DDBJ databases">
        <authorList>
            <person name="Gilroy R."/>
        </authorList>
    </citation>
    <scope>NUCLEOTIDE SEQUENCE</scope>
    <source>
        <strain evidence="2">ChiSxjej1B13-7041</strain>
    </source>
</reference>
<dbReference type="SUPFAM" id="SSF54506">
    <property type="entry name" value="Diaminopimelate epimerase-like"/>
    <property type="match status" value="1"/>
</dbReference>
<evidence type="ECO:0000256" key="1">
    <source>
        <dbReference type="ARBA" id="ARBA00007529"/>
    </source>
</evidence>
<protein>
    <submittedName>
        <fullName evidence="2">Proline racemase family protein</fullName>
    </submittedName>
</protein>
<name>A0A9D1EM85_9FIRM</name>
<dbReference type="InterPro" id="IPR008794">
    <property type="entry name" value="Pro_racemase_fam"/>
</dbReference>
<dbReference type="Pfam" id="PF05544">
    <property type="entry name" value="Pro_racemase"/>
    <property type="match status" value="1"/>
</dbReference>
<dbReference type="SFLD" id="SFLDS00028">
    <property type="entry name" value="Proline_Racemase"/>
    <property type="match status" value="1"/>
</dbReference>
<dbReference type="GO" id="GO:0047580">
    <property type="term" value="F:4-hydroxyproline epimerase activity"/>
    <property type="evidence" value="ECO:0007669"/>
    <property type="project" value="TreeGrafter"/>
</dbReference>
<sequence length="339" mass="36602">MQFEKILKIIETHTAGSPTRHILGGAPQIKGSTMAEKMQDLHDHHDWIRKVVMQEPRGHASMSGTLYVPPCNPEADMGILYFDACDYMTMCGHSTIAVATVLVETGMVEKKEPFTLVKLDTPAGLVTAKVKVEKGDVKEVTFANVPSFLYASQEIQVEGWGRVPCDVAFGGMAYAIVPVEPFGLAVAPENIHQLMDLAHLVFRAAHSQIGFLHPQYPFMNRIHSVMFTQPGTGGADSREVVILIPVEPGNSTAVDRSPCGTGTSARIAAELAHGNIALGQSFIQESIVGTRFTGRIDSRQDTCGYFGGIPKITGSAYVTALSDFVVSTGDPLKEGFILI</sequence>
<dbReference type="Gene3D" id="3.10.310.10">
    <property type="entry name" value="Diaminopimelate Epimerase, Chain A, domain 1"/>
    <property type="match status" value="2"/>
</dbReference>
<dbReference type="FunFam" id="3.10.310.10:FF:000003">
    <property type="entry name" value="Proline racemase"/>
    <property type="match status" value="1"/>
</dbReference>